<dbReference type="SUPFAM" id="SSF54909">
    <property type="entry name" value="Dimeric alpha+beta barrel"/>
    <property type="match status" value="1"/>
</dbReference>
<dbReference type="PANTHER" id="PTHR30154:SF34">
    <property type="entry name" value="TRANSCRIPTIONAL REGULATOR AZLB"/>
    <property type="match status" value="1"/>
</dbReference>
<dbReference type="Pfam" id="PF13404">
    <property type="entry name" value="HTH_AsnC-type"/>
    <property type="match status" value="1"/>
</dbReference>
<reference evidence="3" key="1">
    <citation type="journal article" date="2015" name="MBio">
        <title>Genome-Resolved Metagenomic Analysis Reveals Roles for Candidate Phyla and Other Microbial Community Members in Biogeochemical Transformations in Oil Reservoirs.</title>
        <authorList>
            <person name="Hu P."/>
            <person name="Tom L."/>
            <person name="Singh A."/>
            <person name="Thomas B.C."/>
            <person name="Baker B.J."/>
            <person name="Piceno Y.M."/>
            <person name="Andersen G.L."/>
            <person name="Banfield J.F."/>
        </authorList>
    </citation>
    <scope>NUCLEOTIDE SEQUENCE [LARGE SCALE GENOMIC DNA]</scope>
</reference>
<dbReference type="EMBL" id="LGFD01000033">
    <property type="protein sequence ID" value="KUK17166.1"/>
    <property type="molecule type" value="Genomic_DNA"/>
</dbReference>
<evidence type="ECO:0000313" key="3">
    <source>
        <dbReference type="Proteomes" id="UP000053911"/>
    </source>
</evidence>
<protein>
    <submittedName>
        <fullName evidence="2">Transcription regulator, putative</fullName>
    </submittedName>
</protein>
<organism evidence="2 3">
    <name type="scientific">Thermococcus sibiricus</name>
    <dbReference type="NCBI Taxonomy" id="172049"/>
    <lineage>
        <taxon>Archaea</taxon>
        <taxon>Methanobacteriati</taxon>
        <taxon>Methanobacteriota</taxon>
        <taxon>Thermococci</taxon>
        <taxon>Thermococcales</taxon>
        <taxon>Thermococcaceae</taxon>
        <taxon>Thermococcus</taxon>
    </lineage>
</organism>
<comment type="caution">
    <text evidence="2">The sequence shown here is derived from an EMBL/GenBank/DDBJ whole genome shotgun (WGS) entry which is preliminary data.</text>
</comment>
<dbReference type="PANTHER" id="PTHR30154">
    <property type="entry name" value="LEUCINE-RESPONSIVE REGULATORY PROTEIN"/>
    <property type="match status" value="1"/>
</dbReference>
<dbReference type="PATRIC" id="fig|172049.5.peg.806"/>
<dbReference type="InterPro" id="IPR036388">
    <property type="entry name" value="WH-like_DNA-bd_sf"/>
</dbReference>
<name>A0A117L1D2_9EURY</name>
<gene>
    <name evidence="2" type="ORF">XD54_1539</name>
</gene>
<dbReference type="AlphaFoldDB" id="A0A117L1D2"/>
<dbReference type="Gene3D" id="1.10.10.10">
    <property type="entry name" value="Winged helix-like DNA-binding domain superfamily/Winged helix DNA-binding domain"/>
    <property type="match status" value="1"/>
</dbReference>
<dbReference type="Gene3D" id="3.30.70.920">
    <property type="match status" value="1"/>
</dbReference>
<dbReference type="InterPro" id="IPR011008">
    <property type="entry name" value="Dimeric_a/b-barrel"/>
</dbReference>
<evidence type="ECO:0000313" key="2">
    <source>
        <dbReference type="EMBL" id="KUK17166.1"/>
    </source>
</evidence>
<dbReference type="Proteomes" id="UP000053911">
    <property type="component" value="Unassembled WGS sequence"/>
</dbReference>
<dbReference type="InterPro" id="IPR036390">
    <property type="entry name" value="WH_DNA-bd_sf"/>
</dbReference>
<evidence type="ECO:0000259" key="1">
    <source>
        <dbReference type="Pfam" id="PF13404"/>
    </source>
</evidence>
<dbReference type="GO" id="GO:0043200">
    <property type="term" value="P:response to amino acid"/>
    <property type="evidence" value="ECO:0007669"/>
    <property type="project" value="TreeGrafter"/>
</dbReference>
<sequence>MVIIMEKKQLKKKINWDEKEIEFWKDVSGGKLDSIDVMIYLALRENGRLSDTDLASIVGVSVPTARRRRLALQEKGLQIMGLLLFEEFGMTSADVIIKFKKNVKEEDITNFVKEACENPKVFEVDEYIGEYDLVVKFFDKNFKELKHTIDSFLANREIIEKHIILPVVASPKLFSKKMTYKHNSVQK</sequence>
<dbReference type="InterPro" id="IPR000485">
    <property type="entry name" value="AsnC-type_HTH_dom"/>
</dbReference>
<dbReference type="SUPFAM" id="SSF46785">
    <property type="entry name" value="Winged helix' DNA-binding domain"/>
    <property type="match status" value="1"/>
</dbReference>
<dbReference type="GO" id="GO:0005829">
    <property type="term" value="C:cytosol"/>
    <property type="evidence" value="ECO:0007669"/>
    <property type="project" value="TreeGrafter"/>
</dbReference>
<dbReference type="GO" id="GO:0043565">
    <property type="term" value="F:sequence-specific DNA binding"/>
    <property type="evidence" value="ECO:0007669"/>
    <property type="project" value="InterPro"/>
</dbReference>
<feature type="domain" description="HTH asnC-type" evidence="1">
    <location>
        <begin position="32"/>
        <end position="72"/>
    </location>
</feature>
<proteinExistence type="predicted"/>
<dbReference type="PRINTS" id="PR00033">
    <property type="entry name" value="HTHASNC"/>
</dbReference>
<accession>A0A117L1D2</accession>